<dbReference type="InterPro" id="IPR016024">
    <property type="entry name" value="ARM-type_fold"/>
</dbReference>
<protein>
    <submittedName>
        <fullName evidence="1">U-box domain-containing protein 7</fullName>
    </submittedName>
</protein>
<dbReference type="ExpressionAtlas" id="M8C7R6">
    <property type="expression patterns" value="baseline"/>
</dbReference>
<dbReference type="InterPro" id="IPR011989">
    <property type="entry name" value="ARM-like"/>
</dbReference>
<dbReference type="PROSITE" id="PS50176">
    <property type="entry name" value="ARM_REPEAT"/>
    <property type="match status" value="1"/>
</dbReference>
<sequence length="437" mass="45904">MGEVAPVGDGDGAAMRRAVRRLSLGAATEDERAEAAREVGRLARSDERTKRALPELGVVPPLWLKVILLNGKNPLKAMLHGAVVRQCGKLRDRIAQGGGSGEIPVGLADTDAVAHVDVVGPSWRASGLPFLYPYRVPGKPLAAASSSSRPFLEVLIDTGASEARSLVGDLQNKVHIVKAGLLKKLPKLMDLSTSHDLALLLLSVSSLANTDFPLSTADLLPFLVATLTAADVPADTRLACLAALRNLSAKLKHVRAVVTSGAVRALLALSLLERTETTAAEAALGVLADVASASAAGRGEMAEDEEAPRALVEAMARHESAGCQEHATYLALLEVSLLGSPLARSRAAKILQWFKDDGQDRIRAHSGPRMEAAASQPCHGNDGGADGTKACRSAVDRIVKQSLDMNMRSIMRRATASVDMTNAKQLVASSSSKSLPC</sequence>
<dbReference type="PANTHER" id="PTHR46700:SF2">
    <property type="entry name" value="ARM REPEAT SUPERFAMILY PROTEIN"/>
    <property type="match status" value="1"/>
</dbReference>
<dbReference type="InterPro" id="IPR000225">
    <property type="entry name" value="Armadillo"/>
</dbReference>
<organism evidence="1">
    <name type="scientific">Aegilops tauschii</name>
    <name type="common">Tausch's goatgrass</name>
    <name type="synonym">Aegilops squarrosa</name>
    <dbReference type="NCBI Taxonomy" id="37682"/>
    <lineage>
        <taxon>Eukaryota</taxon>
        <taxon>Viridiplantae</taxon>
        <taxon>Streptophyta</taxon>
        <taxon>Embryophyta</taxon>
        <taxon>Tracheophyta</taxon>
        <taxon>Spermatophyta</taxon>
        <taxon>Magnoliopsida</taxon>
        <taxon>Liliopsida</taxon>
        <taxon>Poales</taxon>
        <taxon>Poaceae</taxon>
        <taxon>BOP clade</taxon>
        <taxon>Pooideae</taxon>
        <taxon>Triticodae</taxon>
        <taxon>Triticeae</taxon>
        <taxon>Triticinae</taxon>
        <taxon>Aegilops</taxon>
    </lineage>
</organism>
<name>M8C7R6_AEGTA</name>
<dbReference type="PANTHER" id="PTHR46700">
    <property type="entry name" value="ARM REPEAT SUPERFAMILY PROTEIN"/>
    <property type="match status" value="1"/>
</dbReference>
<reference evidence="1" key="1">
    <citation type="submission" date="2015-06" db="UniProtKB">
        <authorList>
            <consortium name="EnsemblPlants"/>
        </authorList>
    </citation>
    <scope>IDENTIFICATION</scope>
</reference>
<evidence type="ECO:0000313" key="1">
    <source>
        <dbReference type="EnsemblPlants" id="EMT30118"/>
    </source>
</evidence>
<dbReference type="SUPFAM" id="SSF48371">
    <property type="entry name" value="ARM repeat"/>
    <property type="match status" value="1"/>
</dbReference>
<accession>M8C7R6</accession>
<dbReference type="Gene3D" id="1.25.10.10">
    <property type="entry name" value="Leucine-rich Repeat Variant"/>
    <property type="match status" value="1"/>
</dbReference>
<proteinExistence type="predicted"/>
<dbReference type="AlphaFoldDB" id="M8C7R6"/>
<dbReference type="EnsemblPlants" id="EMT30118">
    <property type="protein sequence ID" value="EMT30118"/>
    <property type="gene ID" value="F775_12829"/>
</dbReference>